<dbReference type="AlphaFoldDB" id="A0A428ZB22"/>
<dbReference type="Pfam" id="PF19614">
    <property type="entry name" value="DUF6119"/>
    <property type="match status" value="1"/>
</dbReference>
<feature type="compositionally biased region" description="Polar residues" evidence="1">
    <location>
        <begin position="441"/>
        <end position="457"/>
    </location>
</feature>
<dbReference type="NCBIfam" id="TIGR04141">
    <property type="entry name" value="TIGR04141 family sporadically distributed protein"/>
    <property type="match status" value="1"/>
</dbReference>
<sequence>MPATPDIGFASPDEFQMSADWFRLSRRRNEHWLPELRTEDVYDVIDELKGWAQPLTSVKVEARDLAGEIVHERVDLRSYLVASVRRQTPERTEDYAITAGAWFRIDQQYVEVVDRHLRDNVDDLTVDLQLPVWDDKYLKDNVKGKYGEERYNRYVSDEYGYALLDRKLYRGQAGERVEICDLLTPDKKLICVKRMDGSDKLSHLFQQGSVSAQMLMTNDDYKAKVMDKLRELDPAAEFGSPTEWTVVYAIATSKPGALKDIMYFFSRAALRMRGLSIKGNDIRVAVAKIDRLLSERPWHLNWCRTRSTNSAPGAGTCLSGNFMPSLAYLGAPSLWNESTSTRSTVLSVLTNEATPSTLAGSSVSPGTRTNRIHIGLPRSERRRANSRVGATSPPVTRRYSAGSHDLMSSNTKSVSSSMASVARAPRNPDVSTAVCRPRDFTSCSSSPAKAGCSSGSPPLTVKPPPATSMNRLYLVTSATTSDTVIR</sequence>
<evidence type="ECO:0000256" key="1">
    <source>
        <dbReference type="SAM" id="MobiDB-lite"/>
    </source>
</evidence>
<reference evidence="2 3" key="1">
    <citation type="submission" date="2018-05" db="EMBL/GenBank/DDBJ databases">
        <title>Evolution of GPA BGCs.</title>
        <authorList>
            <person name="Waglechner N."/>
            <person name="Wright G.D."/>
        </authorList>
    </citation>
    <scope>NUCLEOTIDE SEQUENCE [LARGE SCALE GENOMIC DNA]</scope>
    <source>
        <strain evidence="2 3">A82846</strain>
    </source>
</reference>
<gene>
    <name evidence="2" type="ORF">DMH04_17930</name>
</gene>
<comment type="caution">
    <text evidence="2">The sequence shown here is derived from an EMBL/GenBank/DDBJ whole genome shotgun (WGS) entry which is preliminary data.</text>
</comment>
<dbReference type="InterPro" id="IPR026487">
    <property type="entry name" value="CHP04141"/>
</dbReference>
<dbReference type="Proteomes" id="UP000287547">
    <property type="component" value="Unassembled WGS sequence"/>
</dbReference>
<protein>
    <submittedName>
        <fullName evidence="2">Uncharacterized protein</fullName>
    </submittedName>
</protein>
<proteinExistence type="predicted"/>
<feature type="compositionally biased region" description="Low complexity" evidence="1">
    <location>
        <begin position="408"/>
        <end position="420"/>
    </location>
</feature>
<dbReference type="OrthoDB" id="3323334at2"/>
<name>A0A428ZB22_KIBAR</name>
<feature type="region of interest" description="Disordered" evidence="1">
    <location>
        <begin position="379"/>
        <end position="465"/>
    </location>
</feature>
<evidence type="ECO:0000313" key="3">
    <source>
        <dbReference type="Proteomes" id="UP000287547"/>
    </source>
</evidence>
<evidence type="ECO:0000313" key="2">
    <source>
        <dbReference type="EMBL" id="RSM85180.1"/>
    </source>
</evidence>
<dbReference type="EMBL" id="QHKI01000013">
    <property type="protein sequence ID" value="RSM85180.1"/>
    <property type="molecule type" value="Genomic_DNA"/>
</dbReference>
<accession>A0A428ZB22</accession>
<organism evidence="2 3">
    <name type="scientific">Kibdelosporangium aridum</name>
    <dbReference type="NCBI Taxonomy" id="2030"/>
    <lineage>
        <taxon>Bacteria</taxon>
        <taxon>Bacillati</taxon>
        <taxon>Actinomycetota</taxon>
        <taxon>Actinomycetes</taxon>
        <taxon>Pseudonocardiales</taxon>
        <taxon>Pseudonocardiaceae</taxon>
        <taxon>Kibdelosporangium</taxon>
    </lineage>
</organism>